<evidence type="ECO:0000256" key="2">
    <source>
        <dbReference type="ARBA" id="ARBA00034247"/>
    </source>
</evidence>
<accession>V2TMX3</accession>
<reference evidence="5 6" key="1">
    <citation type="submission" date="2013-10" db="EMBL/GenBank/DDBJ databases">
        <title>The Genome Sequence of Acinetobacter nectaris CIP 110549.</title>
        <authorList>
            <consortium name="The Broad Institute Genomics Platform"/>
            <consortium name="The Broad Institute Genome Sequencing Center for Infectious Disease"/>
            <person name="Cerqueira G."/>
            <person name="Feldgarden M."/>
            <person name="Courvalin P."/>
            <person name="Grillot-Courvalin C."/>
            <person name="Clermont D."/>
            <person name="Rocha E."/>
            <person name="Yoon E.-J."/>
            <person name="Nemec A."/>
            <person name="Young S.K."/>
            <person name="Zeng Q."/>
            <person name="Gargeya S."/>
            <person name="Fitzgerald M."/>
            <person name="Abouelleil A."/>
            <person name="Alvarado L."/>
            <person name="Berlin A.M."/>
            <person name="Chapman S.B."/>
            <person name="Gainer-Dewar J."/>
            <person name="Goldberg J."/>
            <person name="Gnerre S."/>
            <person name="Griggs A."/>
            <person name="Gujja S."/>
            <person name="Hansen M."/>
            <person name="Howarth C."/>
            <person name="Imamovic A."/>
            <person name="Ireland A."/>
            <person name="Larimer J."/>
            <person name="McCowan C."/>
            <person name="Murphy C."/>
            <person name="Pearson M."/>
            <person name="Poon T.W."/>
            <person name="Priest M."/>
            <person name="Roberts A."/>
            <person name="Saif S."/>
            <person name="Shea T."/>
            <person name="Sykes S."/>
            <person name="Wortman J."/>
            <person name="Nusbaum C."/>
            <person name="Birren B."/>
        </authorList>
    </citation>
    <scope>NUCLEOTIDE SEQUENCE [LARGE SCALE GENOMIC DNA]</scope>
    <source>
        <strain evidence="5 6">CIP 110549</strain>
    </source>
</reference>
<dbReference type="GO" id="GO:0005886">
    <property type="term" value="C:plasma membrane"/>
    <property type="evidence" value="ECO:0007669"/>
    <property type="project" value="TreeGrafter"/>
</dbReference>
<dbReference type="PATRIC" id="fig|1392540.3.peg.1440"/>
<dbReference type="NCBIfam" id="TIGR00254">
    <property type="entry name" value="GGDEF"/>
    <property type="match status" value="1"/>
</dbReference>
<feature type="transmembrane region" description="Helical" evidence="3">
    <location>
        <begin position="107"/>
        <end position="126"/>
    </location>
</feature>
<evidence type="ECO:0000313" key="6">
    <source>
        <dbReference type="Proteomes" id="UP000023785"/>
    </source>
</evidence>
<feature type="domain" description="GGDEF" evidence="4">
    <location>
        <begin position="175"/>
        <end position="307"/>
    </location>
</feature>
<dbReference type="EMBL" id="AYER01000006">
    <property type="protein sequence ID" value="ESK38672.1"/>
    <property type="molecule type" value="Genomic_DNA"/>
</dbReference>
<dbReference type="InterPro" id="IPR000160">
    <property type="entry name" value="GGDEF_dom"/>
</dbReference>
<dbReference type="HOGENOM" id="CLU_070527_0_0_6"/>
<dbReference type="PANTHER" id="PTHR45138">
    <property type="entry name" value="REGULATORY COMPONENTS OF SENSORY TRANSDUCTION SYSTEM"/>
    <property type="match status" value="1"/>
</dbReference>
<feature type="transmembrane region" description="Helical" evidence="3">
    <location>
        <begin position="70"/>
        <end position="87"/>
    </location>
</feature>
<comment type="catalytic activity">
    <reaction evidence="2">
        <text>2 GTP = 3',3'-c-di-GMP + 2 diphosphate</text>
        <dbReference type="Rhea" id="RHEA:24898"/>
        <dbReference type="ChEBI" id="CHEBI:33019"/>
        <dbReference type="ChEBI" id="CHEBI:37565"/>
        <dbReference type="ChEBI" id="CHEBI:58805"/>
        <dbReference type="EC" id="2.7.7.65"/>
    </reaction>
</comment>
<sequence length="307" mass="35811">MDTYFRKPLSYLYFILFIFCTIGFGLFIYFGTAKPLTEWNWIDILGEGLSTIFVGIWLSYLVKSRPSGHITYYMFIGLSFLFFHLWIDTLDEFIRLPKSSVLHSVLESVPFPIGIIILTYGIFHWHKEQTLISKHMMKREWNFRDYRLFDLLTPLANAHYFKIQLEEHIQYKNLDQTHAVLINLTAFNEVNKNYGFKEGSSVLKYISQVILLNIRPCDLVCRLAGDRFVILLPKTSRQQANHIAQKVIQAIQYSQYYGTKNTTPIPINAEYVLTDLNHDSPQKLLISLQQQLELAKRSSAHSVEVTP</sequence>
<dbReference type="eggNOG" id="COG3706">
    <property type="taxonomic scope" value="Bacteria"/>
</dbReference>
<dbReference type="GO" id="GO:0043709">
    <property type="term" value="P:cell adhesion involved in single-species biofilm formation"/>
    <property type="evidence" value="ECO:0007669"/>
    <property type="project" value="TreeGrafter"/>
</dbReference>
<keyword evidence="6" id="KW-1185">Reference proteome</keyword>
<protein>
    <recommendedName>
        <fullName evidence="1">diguanylate cyclase</fullName>
        <ecNumber evidence="1">2.7.7.65</ecNumber>
    </recommendedName>
</protein>
<dbReference type="GO" id="GO:0052621">
    <property type="term" value="F:diguanylate cyclase activity"/>
    <property type="evidence" value="ECO:0007669"/>
    <property type="project" value="UniProtKB-EC"/>
</dbReference>
<organism evidence="5 6">
    <name type="scientific">Acinetobacter nectaris CIP 110549</name>
    <dbReference type="NCBI Taxonomy" id="1392540"/>
    <lineage>
        <taxon>Bacteria</taxon>
        <taxon>Pseudomonadati</taxon>
        <taxon>Pseudomonadota</taxon>
        <taxon>Gammaproteobacteria</taxon>
        <taxon>Moraxellales</taxon>
        <taxon>Moraxellaceae</taxon>
        <taxon>Acinetobacter</taxon>
    </lineage>
</organism>
<dbReference type="PROSITE" id="PS50887">
    <property type="entry name" value="GGDEF"/>
    <property type="match status" value="1"/>
</dbReference>
<dbReference type="InterPro" id="IPR029787">
    <property type="entry name" value="Nucleotide_cyclase"/>
</dbReference>
<dbReference type="GO" id="GO:1902201">
    <property type="term" value="P:negative regulation of bacterial-type flagellum-dependent cell motility"/>
    <property type="evidence" value="ECO:0007669"/>
    <property type="project" value="TreeGrafter"/>
</dbReference>
<keyword evidence="3" id="KW-0812">Transmembrane</keyword>
<dbReference type="SUPFAM" id="SSF55073">
    <property type="entry name" value="Nucleotide cyclase"/>
    <property type="match status" value="1"/>
</dbReference>
<dbReference type="EC" id="2.7.7.65" evidence="1"/>
<dbReference type="CDD" id="cd01949">
    <property type="entry name" value="GGDEF"/>
    <property type="match status" value="1"/>
</dbReference>
<evidence type="ECO:0000256" key="3">
    <source>
        <dbReference type="SAM" id="Phobius"/>
    </source>
</evidence>
<feature type="transmembrane region" description="Helical" evidence="3">
    <location>
        <begin position="39"/>
        <end position="58"/>
    </location>
</feature>
<dbReference type="InterPro" id="IPR043128">
    <property type="entry name" value="Rev_trsase/Diguanyl_cyclase"/>
</dbReference>
<dbReference type="InterPro" id="IPR050469">
    <property type="entry name" value="Diguanylate_Cyclase"/>
</dbReference>
<dbReference type="PANTHER" id="PTHR45138:SF9">
    <property type="entry name" value="DIGUANYLATE CYCLASE DGCM-RELATED"/>
    <property type="match status" value="1"/>
</dbReference>
<dbReference type="SMART" id="SM00267">
    <property type="entry name" value="GGDEF"/>
    <property type="match status" value="1"/>
</dbReference>
<dbReference type="Proteomes" id="UP000023785">
    <property type="component" value="Unassembled WGS sequence"/>
</dbReference>
<keyword evidence="3" id="KW-1133">Transmembrane helix</keyword>
<evidence type="ECO:0000256" key="1">
    <source>
        <dbReference type="ARBA" id="ARBA00012528"/>
    </source>
</evidence>
<keyword evidence="3" id="KW-0472">Membrane</keyword>
<dbReference type="AlphaFoldDB" id="V2TMX3"/>
<dbReference type="Pfam" id="PF00990">
    <property type="entry name" value="GGDEF"/>
    <property type="match status" value="1"/>
</dbReference>
<dbReference type="STRING" id="1392540.P256_01489"/>
<dbReference type="OrthoDB" id="5914567at2"/>
<evidence type="ECO:0000313" key="5">
    <source>
        <dbReference type="EMBL" id="ESK38672.1"/>
    </source>
</evidence>
<name>V2TMX3_9GAMM</name>
<dbReference type="Gene3D" id="3.30.70.270">
    <property type="match status" value="1"/>
</dbReference>
<gene>
    <name evidence="5" type="ORF">P256_01489</name>
</gene>
<comment type="caution">
    <text evidence="5">The sequence shown here is derived from an EMBL/GenBank/DDBJ whole genome shotgun (WGS) entry which is preliminary data.</text>
</comment>
<feature type="transmembrane region" description="Helical" evidence="3">
    <location>
        <begin position="12"/>
        <end position="33"/>
    </location>
</feature>
<evidence type="ECO:0000259" key="4">
    <source>
        <dbReference type="PROSITE" id="PS50887"/>
    </source>
</evidence>
<proteinExistence type="predicted"/>